<reference evidence="1" key="1">
    <citation type="journal article" date="2014" name="Front. Microbiol.">
        <title>High frequency of phylogenetically diverse reductive dehalogenase-homologous genes in deep subseafloor sedimentary metagenomes.</title>
        <authorList>
            <person name="Kawai M."/>
            <person name="Futagami T."/>
            <person name="Toyoda A."/>
            <person name="Takaki Y."/>
            <person name="Nishi S."/>
            <person name="Hori S."/>
            <person name="Arai W."/>
            <person name="Tsubouchi T."/>
            <person name="Morono Y."/>
            <person name="Uchiyama I."/>
            <person name="Ito T."/>
            <person name="Fujiyama A."/>
            <person name="Inagaki F."/>
            <person name="Takami H."/>
        </authorList>
    </citation>
    <scope>NUCLEOTIDE SEQUENCE</scope>
    <source>
        <strain evidence="1">Expedition CK06-06</strain>
    </source>
</reference>
<feature type="non-terminal residue" evidence="1">
    <location>
        <position position="1"/>
    </location>
</feature>
<gene>
    <name evidence="1" type="ORF">S01H1_24452</name>
</gene>
<dbReference type="AlphaFoldDB" id="X0U2T5"/>
<sequence length="50" mass="5601">AFSVSAPDESGRLVMFNYSREEFAPSLQFAHFGRYSALGIGDKYNILILD</sequence>
<comment type="caution">
    <text evidence="1">The sequence shown here is derived from an EMBL/GenBank/DDBJ whole genome shotgun (WGS) entry which is preliminary data.</text>
</comment>
<evidence type="ECO:0000313" key="1">
    <source>
        <dbReference type="EMBL" id="GAF94712.1"/>
    </source>
</evidence>
<dbReference type="EMBL" id="BARS01014569">
    <property type="protein sequence ID" value="GAF94712.1"/>
    <property type="molecule type" value="Genomic_DNA"/>
</dbReference>
<name>X0U2T5_9ZZZZ</name>
<feature type="non-terminal residue" evidence="1">
    <location>
        <position position="50"/>
    </location>
</feature>
<organism evidence="1">
    <name type="scientific">marine sediment metagenome</name>
    <dbReference type="NCBI Taxonomy" id="412755"/>
    <lineage>
        <taxon>unclassified sequences</taxon>
        <taxon>metagenomes</taxon>
        <taxon>ecological metagenomes</taxon>
    </lineage>
</organism>
<accession>X0U2T5</accession>
<proteinExistence type="predicted"/>
<protein>
    <submittedName>
        <fullName evidence="1">Uncharacterized protein</fullName>
    </submittedName>
</protein>